<dbReference type="SUPFAM" id="SSF52833">
    <property type="entry name" value="Thioredoxin-like"/>
    <property type="match status" value="1"/>
</dbReference>
<organism evidence="2 3">
    <name type="scientific">Shimia sagamensis</name>
    <dbReference type="NCBI Taxonomy" id="1566352"/>
    <lineage>
        <taxon>Bacteria</taxon>
        <taxon>Pseudomonadati</taxon>
        <taxon>Pseudomonadota</taxon>
        <taxon>Alphaproteobacteria</taxon>
        <taxon>Rhodobacterales</taxon>
        <taxon>Roseobacteraceae</taxon>
    </lineage>
</organism>
<accession>A0ABY1PK11</accession>
<dbReference type="InterPro" id="IPR010634">
    <property type="entry name" value="DUF1223"/>
</dbReference>
<feature type="signal peptide" evidence="1">
    <location>
        <begin position="1"/>
        <end position="25"/>
    </location>
</feature>
<dbReference type="Proteomes" id="UP001157961">
    <property type="component" value="Unassembled WGS sequence"/>
</dbReference>
<name>A0ABY1PK11_9RHOB</name>
<dbReference type="EMBL" id="FXTY01000011">
    <property type="protein sequence ID" value="SMP35185.1"/>
    <property type="molecule type" value="Genomic_DNA"/>
</dbReference>
<keyword evidence="1" id="KW-0732">Signal</keyword>
<evidence type="ECO:0000313" key="3">
    <source>
        <dbReference type="Proteomes" id="UP001157961"/>
    </source>
</evidence>
<evidence type="ECO:0000256" key="1">
    <source>
        <dbReference type="SAM" id="SignalP"/>
    </source>
</evidence>
<gene>
    <name evidence="2" type="ORF">SAMN06265373_11124</name>
</gene>
<dbReference type="PANTHER" id="PTHR36057">
    <property type="match status" value="1"/>
</dbReference>
<proteinExistence type="predicted"/>
<comment type="caution">
    <text evidence="2">The sequence shown here is derived from an EMBL/GenBank/DDBJ whole genome shotgun (WGS) entry which is preliminary data.</text>
</comment>
<evidence type="ECO:0008006" key="4">
    <source>
        <dbReference type="Google" id="ProtNLM"/>
    </source>
</evidence>
<dbReference type="InterPro" id="IPR036249">
    <property type="entry name" value="Thioredoxin-like_sf"/>
</dbReference>
<feature type="chain" id="PRO_5046524518" description="Secreted protein" evidence="1">
    <location>
        <begin position="26"/>
        <end position="236"/>
    </location>
</feature>
<sequence length="236" mass="25942">MIGQIGIRATGAFAALWLSLTSPLAAETAPVVVELYTSQGCSSCPPADDYFHRELAGREDVIALAFHVDYWDYIGWKDIHADPAYTQRQHSYARAAGHRSVYTPQMIVNGKDHVVGAHPGKVEGLIKTHKKNTASVDLSIARDGNQLRIKATATQPKPMQVHVIRYKQAEKVSIKRGENAGRVLTYANIVSEWTTVKDWNGRSAFSTNVRVKGDAPIVVLIQRENGGPIETAARIK</sequence>
<reference evidence="2 3" key="1">
    <citation type="submission" date="2017-05" db="EMBL/GenBank/DDBJ databases">
        <authorList>
            <person name="Varghese N."/>
            <person name="Submissions S."/>
        </authorList>
    </citation>
    <scope>NUCLEOTIDE SEQUENCE [LARGE SCALE GENOMIC DNA]</scope>
    <source>
        <strain evidence="2 3">DSM 29734</strain>
    </source>
</reference>
<protein>
    <recommendedName>
        <fullName evidence="4">Secreted protein</fullName>
    </recommendedName>
</protein>
<evidence type="ECO:0000313" key="2">
    <source>
        <dbReference type="EMBL" id="SMP35185.1"/>
    </source>
</evidence>
<keyword evidence="3" id="KW-1185">Reference proteome</keyword>
<dbReference type="RefSeq" id="WP_283427814.1">
    <property type="nucleotide sequence ID" value="NZ_FXTY01000011.1"/>
</dbReference>
<dbReference type="Pfam" id="PF06764">
    <property type="entry name" value="DUF1223"/>
    <property type="match status" value="1"/>
</dbReference>
<dbReference type="PANTHER" id="PTHR36057:SF1">
    <property type="entry name" value="LIPOPROTEIN LIPID ATTACHMENT SITE-LIKE PROTEIN, PUTATIVE (DUF1223)-RELATED"/>
    <property type="match status" value="1"/>
</dbReference>